<name>A0A915IMV7_ROMCU</name>
<proteinExistence type="predicted"/>
<reference evidence="3" key="1">
    <citation type="submission" date="2022-11" db="UniProtKB">
        <authorList>
            <consortium name="WormBaseParasite"/>
        </authorList>
    </citation>
    <scope>IDENTIFICATION</scope>
</reference>
<keyword evidence="2" id="KW-1185">Reference proteome</keyword>
<feature type="compositionally biased region" description="Polar residues" evidence="1">
    <location>
        <begin position="42"/>
        <end position="55"/>
    </location>
</feature>
<evidence type="ECO:0000313" key="3">
    <source>
        <dbReference type="WBParaSite" id="nRc.2.0.1.t15306-RA"/>
    </source>
</evidence>
<organism evidence="2 3">
    <name type="scientific">Romanomermis culicivorax</name>
    <name type="common">Nematode worm</name>
    <dbReference type="NCBI Taxonomy" id="13658"/>
    <lineage>
        <taxon>Eukaryota</taxon>
        <taxon>Metazoa</taxon>
        <taxon>Ecdysozoa</taxon>
        <taxon>Nematoda</taxon>
        <taxon>Enoplea</taxon>
        <taxon>Dorylaimia</taxon>
        <taxon>Mermithida</taxon>
        <taxon>Mermithoidea</taxon>
        <taxon>Mermithidae</taxon>
        <taxon>Romanomermis</taxon>
    </lineage>
</organism>
<protein>
    <submittedName>
        <fullName evidence="3">Uncharacterized protein</fullName>
    </submittedName>
</protein>
<evidence type="ECO:0000256" key="1">
    <source>
        <dbReference type="SAM" id="MobiDB-lite"/>
    </source>
</evidence>
<accession>A0A915IMV7</accession>
<dbReference type="Proteomes" id="UP000887565">
    <property type="component" value="Unplaced"/>
</dbReference>
<feature type="compositionally biased region" description="Acidic residues" evidence="1">
    <location>
        <begin position="18"/>
        <end position="30"/>
    </location>
</feature>
<feature type="compositionally biased region" description="Polar residues" evidence="1">
    <location>
        <begin position="69"/>
        <end position="83"/>
    </location>
</feature>
<dbReference type="WBParaSite" id="nRc.2.0.1.t15306-RA">
    <property type="protein sequence ID" value="nRc.2.0.1.t15306-RA"/>
    <property type="gene ID" value="nRc.2.0.1.g15306"/>
</dbReference>
<sequence length="95" mass="10574">MRKLHSFCCQEASHGFTSDEDDDVDDEEDLLQLGADHHAARQRNSAKFGNGSTAKQDVRSAESKFEIIDSSSTTMRPSGSGNRFKTDEDFSEDEL</sequence>
<dbReference type="AlphaFoldDB" id="A0A915IMV7"/>
<feature type="compositionally biased region" description="Basic and acidic residues" evidence="1">
    <location>
        <begin position="56"/>
        <end position="67"/>
    </location>
</feature>
<feature type="region of interest" description="Disordered" evidence="1">
    <location>
        <begin position="14"/>
        <end position="95"/>
    </location>
</feature>
<evidence type="ECO:0000313" key="2">
    <source>
        <dbReference type="Proteomes" id="UP000887565"/>
    </source>
</evidence>